<sequence>MCALPATVRTSAAAPSATKPAPLAMLELGGVTTIVRTFSSRALHRFSIQARRIALMTCAEPPQVSSVDNRHPCATGTKRRSCFTEPRTASSLLIVGSCNRTAESTPTACDPSRRSARNARIPRPTHCGSCTAPGACRPSVDTATTASRDNIDRATAPT</sequence>
<evidence type="ECO:0000313" key="3">
    <source>
        <dbReference type="Proteomes" id="UP000000561"/>
    </source>
</evidence>
<dbReference type="RefSeq" id="XP_011392350.1">
    <property type="nucleotide sequence ID" value="XM_011394048.1"/>
</dbReference>
<gene>
    <name evidence="2" type="ORF">UMAG_12030</name>
</gene>
<dbReference type="AlphaFoldDB" id="A0A0D1CGY6"/>
<protein>
    <submittedName>
        <fullName evidence="2">Uncharacterized protein</fullName>
    </submittedName>
</protein>
<accession>A0A0D1CGY6</accession>
<reference evidence="2 3" key="1">
    <citation type="journal article" date="2006" name="Nature">
        <title>Insights from the genome of the biotrophic fungal plant pathogen Ustilago maydis.</title>
        <authorList>
            <person name="Kamper J."/>
            <person name="Kahmann R."/>
            <person name="Bolker M."/>
            <person name="Ma L.J."/>
            <person name="Brefort T."/>
            <person name="Saville B.J."/>
            <person name="Banuett F."/>
            <person name="Kronstad J.W."/>
            <person name="Gold S.E."/>
            <person name="Muller O."/>
            <person name="Perlin M.H."/>
            <person name="Wosten H.A."/>
            <person name="de Vries R."/>
            <person name="Ruiz-Herrera J."/>
            <person name="Reynaga-Pena C.G."/>
            <person name="Snetselaar K."/>
            <person name="McCann M."/>
            <person name="Perez-Martin J."/>
            <person name="Feldbrugge M."/>
            <person name="Basse C.W."/>
            <person name="Steinberg G."/>
            <person name="Ibeas J.I."/>
            <person name="Holloman W."/>
            <person name="Guzman P."/>
            <person name="Farman M."/>
            <person name="Stajich J.E."/>
            <person name="Sentandreu R."/>
            <person name="Gonzalez-Prieto J.M."/>
            <person name="Kennell J.C."/>
            <person name="Molina L."/>
            <person name="Schirawski J."/>
            <person name="Mendoza-Mendoza A."/>
            <person name="Greilinger D."/>
            <person name="Munch K."/>
            <person name="Rossel N."/>
            <person name="Scherer M."/>
            <person name="Vranes M."/>
            <person name="Ladendorf O."/>
            <person name="Vincon V."/>
            <person name="Fuchs U."/>
            <person name="Sandrock B."/>
            <person name="Meng S."/>
            <person name="Ho E.C."/>
            <person name="Cahill M.J."/>
            <person name="Boyce K.J."/>
            <person name="Klose J."/>
            <person name="Klosterman S.J."/>
            <person name="Deelstra H.J."/>
            <person name="Ortiz-Castellanos L."/>
            <person name="Li W."/>
            <person name="Sanchez-Alonso P."/>
            <person name="Schreier P.H."/>
            <person name="Hauser-Hahn I."/>
            <person name="Vaupel M."/>
            <person name="Koopmann E."/>
            <person name="Friedrich G."/>
            <person name="Voss H."/>
            <person name="Schluter T."/>
            <person name="Margolis J."/>
            <person name="Platt D."/>
            <person name="Swimmer C."/>
            <person name="Gnirke A."/>
            <person name="Chen F."/>
            <person name="Vysotskaia V."/>
            <person name="Mannhaupt G."/>
            <person name="Guldener U."/>
            <person name="Munsterkotter M."/>
            <person name="Haase D."/>
            <person name="Oesterheld M."/>
            <person name="Mewes H.W."/>
            <person name="Mauceli E.W."/>
            <person name="DeCaprio D."/>
            <person name="Wade C.M."/>
            <person name="Butler J."/>
            <person name="Young S."/>
            <person name="Jaffe D.B."/>
            <person name="Calvo S."/>
            <person name="Nusbaum C."/>
            <person name="Galagan J."/>
            <person name="Birren B.W."/>
        </authorList>
    </citation>
    <scope>NUCLEOTIDE SEQUENCE [LARGE SCALE GENOMIC DNA]</scope>
    <source>
        <strain evidence="3">DSM 14603 / FGSC 9021 / UM521</strain>
    </source>
</reference>
<proteinExistence type="predicted"/>
<dbReference type="InParanoid" id="A0A0D1CGY6"/>
<feature type="region of interest" description="Disordered" evidence="1">
    <location>
        <begin position="104"/>
        <end position="158"/>
    </location>
</feature>
<dbReference type="VEuPathDB" id="FungiDB:UMAG_12030"/>
<dbReference type="EMBL" id="CM003159">
    <property type="protein sequence ID" value="KIS66238.1"/>
    <property type="molecule type" value="Genomic_DNA"/>
</dbReference>
<dbReference type="Proteomes" id="UP000000561">
    <property type="component" value="Chromosome 20"/>
</dbReference>
<dbReference type="GeneID" id="23567818"/>
<dbReference type="KEGG" id="uma:UMAG_12030"/>
<organism evidence="2 3">
    <name type="scientific">Mycosarcoma maydis</name>
    <name type="common">Corn smut fungus</name>
    <name type="synonym">Ustilago maydis</name>
    <dbReference type="NCBI Taxonomy" id="5270"/>
    <lineage>
        <taxon>Eukaryota</taxon>
        <taxon>Fungi</taxon>
        <taxon>Dikarya</taxon>
        <taxon>Basidiomycota</taxon>
        <taxon>Ustilaginomycotina</taxon>
        <taxon>Ustilaginomycetes</taxon>
        <taxon>Ustilaginales</taxon>
        <taxon>Ustilaginaceae</taxon>
        <taxon>Mycosarcoma</taxon>
    </lineage>
</organism>
<name>A0A0D1CGY6_MYCMD</name>
<keyword evidence="3" id="KW-1185">Reference proteome</keyword>
<evidence type="ECO:0000256" key="1">
    <source>
        <dbReference type="SAM" id="MobiDB-lite"/>
    </source>
</evidence>
<evidence type="ECO:0000313" key="2">
    <source>
        <dbReference type="EMBL" id="KIS66238.1"/>
    </source>
</evidence>